<proteinExistence type="predicted"/>
<sequence>MSVSLVLLAVMMTNKRLTSSSSSSSSSSLSLLRKKHNGDEGSLIITSSFSSSLFIPQVTQPKNDIIPVSTNTCSDRPRPLHQEATAPSHRHPDSLKGPVSVRAAGRQDKRSTKQQ</sequence>
<name>A0A9N7VZM3_PLEPL</name>
<evidence type="ECO:0000313" key="3">
    <source>
        <dbReference type="Proteomes" id="UP001153269"/>
    </source>
</evidence>
<dbReference type="AlphaFoldDB" id="A0A9N7VZM3"/>
<keyword evidence="3" id="KW-1185">Reference proteome</keyword>
<accession>A0A9N7VZM3</accession>
<protein>
    <submittedName>
        <fullName evidence="2">Uncharacterized protein</fullName>
    </submittedName>
</protein>
<evidence type="ECO:0000256" key="1">
    <source>
        <dbReference type="SAM" id="MobiDB-lite"/>
    </source>
</evidence>
<feature type="compositionally biased region" description="Basic and acidic residues" evidence="1">
    <location>
        <begin position="105"/>
        <end position="115"/>
    </location>
</feature>
<gene>
    <name evidence="2" type="ORF">PLEPLA_LOCUS48085</name>
</gene>
<evidence type="ECO:0000313" key="2">
    <source>
        <dbReference type="EMBL" id="CAB1460234.1"/>
    </source>
</evidence>
<organism evidence="2 3">
    <name type="scientific">Pleuronectes platessa</name>
    <name type="common">European plaice</name>
    <dbReference type="NCBI Taxonomy" id="8262"/>
    <lineage>
        <taxon>Eukaryota</taxon>
        <taxon>Metazoa</taxon>
        <taxon>Chordata</taxon>
        <taxon>Craniata</taxon>
        <taxon>Vertebrata</taxon>
        <taxon>Euteleostomi</taxon>
        <taxon>Actinopterygii</taxon>
        <taxon>Neopterygii</taxon>
        <taxon>Teleostei</taxon>
        <taxon>Neoteleostei</taxon>
        <taxon>Acanthomorphata</taxon>
        <taxon>Carangaria</taxon>
        <taxon>Pleuronectiformes</taxon>
        <taxon>Pleuronectoidei</taxon>
        <taxon>Pleuronectidae</taxon>
        <taxon>Pleuronectes</taxon>
    </lineage>
</organism>
<dbReference type="Proteomes" id="UP001153269">
    <property type="component" value="Unassembled WGS sequence"/>
</dbReference>
<dbReference type="EMBL" id="CADEAL010004468">
    <property type="protein sequence ID" value="CAB1460234.1"/>
    <property type="molecule type" value="Genomic_DNA"/>
</dbReference>
<comment type="caution">
    <text evidence="2">The sequence shown here is derived from an EMBL/GenBank/DDBJ whole genome shotgun (WGS) entry which is preliminary data.</text>
</comment>
<feature type="region of interest" description="Disordered" evidence="1">
    <location>
        <begin position="64"/>
        <end position="115"/>
    </location>
</feature>
<reference evidence="2" key="1">
    <citation type="submission" date="2020-03" db="EMBL/GenBank/DDBJ databases">
        <authorList>
            <person name="Weist P."/>
        </authorList>
    </citation>
    <scope>NUCLEOTIDE SEQUENCE</scope>
</reference>
<feature type="compositionally biased region" description="Polar residues" evidence="1">
    <location>
        <begin position="64"/>
        <end position="74"/>
    </location>
</feature>